<dbReference type="EMBL" id="CAJPDQ010000042">
    <property type="protein sequence ID" value="CAF9932126.1"/>
    <property type="molecule type" value="Genomic_DNA"/>
</dbReference>
<keyword evidence="6" id="KW-1185">Reference proteome</keyword>
<evidence type="ECO:0000313" key="6">
    <source>
        <dbReference type="Proteomes" id="UP000664169"/>
    </source>
</evidence>
<feature type="region of interest" description="Disordered" evidence="2">
    <location>
        <begin position="74"/>
        <end position="122"/>
    </location>
</feature>
<feature type="compositionally biased region" description="Low complexity" evidence="2">
    <location>
        <begin position="12"/>
        <end position="26"/>
    </location>
</feature>
<dbReference type="InterPro" id="IPR056703">
    <property type="entry name" value="DUF7801"/>
</dbReference>
<feature type="domain" description="DUF7801" evidence="4">
    <location>
        <begin position="714"/>
        <end position="776"/>
    </location>
</feature>
<feature type="compositionally biased region" description="Basic and acidic residues" evidence="2">
    <location>
        <begin position="79"/>
        <end position="93"/>
    </location>
</feature>
<dbReference type="PANTHER" id="PTHR45615:SF80">
    <property type="entry name" value="GRIP DOMAIN-CONTAINING PROTEIN"/>
    <property type="match status" value="1"/>
</dbReference>
<proteinExistence type="predicted"/>
<evidence type="ECO:0000313" key="5">
    <source>
        <dbReference type="EMBL" id="CAF9932126.1"/>
    </source>
</evidence>
<evidence type="ECO:0000259" key="3">
    <source>
        <dbReference type="Pfam" id="PF15456"/>
    </source>
</evidence>
<protein>
    <recommendedName>
        <fullName evidence="7">Up-regulated during septation protein 1 domain-containing protein</fullName>
    </recommendedName>
</protein>
<dbReference type="Proteomes" id="UP000664169">
    <property type="component" value="Unassembled WGS sequence"/>
</dbReference>
<dbReference type="Pfam" id="PF25078">
    <property type="entry name" value="DUF7801"/>
    <property type="match status" value="1"/>
</dbReference>
<feature type="coiled-coil region" evidence="1">
    <location>
        <begin position="562"/>
        <end position="693"/>
    </location>
</feature>
<evidence type="ECO:0000259" key="4">
    <source>
        <dbReference type="Pfam" id="PF25078"/>
    </source>
</evidence>
<feature type="coiled-coil region" evidence="1">
    <location>
        <begin position="122"/>
        <end position="149"/>
    </location>
</feature>
<feature type="domain" description="Up-regulated during septation protein 1" evidence="3">
    <location>
        <begin position="42"/>
        <end position="161"/>
    </location>
</feature>
<comment type="caution">
    <text evidence="5">The sequence shown here is derived from an EMBL/GenBank/DDBJ whole genome shotgun (WGS) entry which is preliminary data.</text>
</comment>
<name>A0A8H3FTT8_9LECA</name>
<dbReference type="Gene3D" id="1.20.5.340">
    <property type="match status" value="1"/>
</dbReference>
<keyword evidence="1" id="KW-0175">Coiled coil</keyword>
<reference evidence="5" key="1">
    <citation type="submission" date="2021-03" db="EMBL/GenBank/DDBJ databases">
        <authorList>
            <person name="Tagirdzhanova G."/>
        </authorList>
    </citation>
    <scope>NUCLEOTIDE SEQUENCE</scope>
</reference>
<dbReference type="PANTHER" id="PTHR45615">
    <property type="entry name" value="MYOSIN HEAVY CHAIN, NON-MUSCLE"/>
    <property type="match status" value="1"/>
</dbReference>
<accession>A0A8H3FTT8</accession>
<feature type="coiled-coil region" evidence="1">
    <location>
        <begin position="718"/>
        <end position="773"/>
    </location>
</feature>
<evidence type="ECO:0000256" key="1">
    <source>
        <dbReference type="SAM" id="Coils"/>
    </source>
</evidence>
<feature type="region of interest" description="Disordered" evidence="2">
    <location>
        <begin position="1"/>
        <end position="35"/>
    </location>
</feature>
<sequence length="849" mass="94741">MNGLSILKGFRGPPTSNSNYGSPSSKGGSGSTKALANDPVSMHLLMETAIIDSKQYNVLQPDQLDSAKRELTSLSSRIESSKRKLALEQKVRDAAQSIDRLPSRPESRSKSSASIGRTGEEAMEAAKKCEELSLEIGRMEREEQVLQKELLEHTAGVLQLTHKGYLKADPTGDDLLQGNPYFGLDGQGEFGGLGQYALYTQILDSELQGRSTSDLKAQHEIVLGVERKVEQLNARLRNMILEMKPPKNLLPHPARLLEDDPNEVEQILVEQVDFLEKCLDAMHQLSEAHKVGAATEKEELGHLILGYGHRIEQMNVQLRDTILTLKPRKELLPTPPKQLQDDPNNPEKVLVEQTKFLGRCLASLQDILDDRKEIGQAEFVEIKLSELNAKLHEIMTEHDPAKAASYQSPPVPGRETVQDQVIYLDQGLNAVDRRVGQLAKMEHQLEDINIHLYEAMMEHGNPEKKQVYQPPPDGNGHTLDDQYLYTSQGIKVVEKRLDELAGIADTSSTRLKQFEARADQYISVVGGLWDILTHDEVGQARAANPSAPVVDNFTLTGFSHKVQELHNNHTSLQDQKNVLVRQLQQQRDLKGDPAKDQELACAQDQVESLKQQLKVTSDEAANHMERLTNALTELESVKEMANNRNAQTGSERASLEEQLRMQTALCAKSEASCRDFESEIVRLQTELTIAKADLDGARGTRAQRAAEAAADPALQARVQTLQQELSETIADYESMTKATIEHEKEREQLESTCDGLRERVEELETRIAEDRITSMGMRSPGGDSVRSTHGYTSVAVLKTEFKKMMRETKTEHSKVLKAEQEKNRKLEASIRSLRKDLALRNGSTPKTAV</sequence>
<evidence type="ECO:0008006" key="7">
    <source>
        <dbReference type="Google" id="ProtNLM"/>
    </source>
</evidence>
<dbReference type="InterPro" id="IPR029191">
    <property type="entry name" value="Uds1"/>
</dbReference>
<gene>
    <name evidence="5" type="ORF">GOMPHAMPRED_006498</name>
</gene>
<dbReference type="SUPFAM" id="SSF90257">
    <property type="entry name" value="Myosin rod fragments"/>
    <property type="match status" value="1"/>
</dbReference>
<organism evidence="5 6">
    <name type="scientific">Gomphillus americanus</name>
    <dbReference type="NCBI Taxonomy" id="1940652"/>
    <lineage>
        <taxon>Eukaryota</taxon>
        <taxon>Fungi</taxon>
        <taxon>Dikarya</taxon>
        <taxon>Ascomycota</taxon>
        <taxon>Pezizomycotina</taxon>
        <taxon>Lecanoromycetes</taxon>
        <taxon>OSLEUM clade</taxon>
        <taxon>Ostropomycetidae</taxon>
        <taxon>Ostropales</taxon>
        <taxon>Graphidaceae</taxon>
        <taxon>Gomphilloideae</taxon>
        <taxon>Gomphillus</taxon>
    </lineage>
</organism>
<evidence type="ECO:0000256" key="2">
    <source>
        <dbReference type="SAM" id="MobiDB-lite"/>
    </source>
</evidence>
<dbReference type="Pfam" id="PF15456">
    <property type="entry name" value="Uds1"/>
    <property type="match status" value="1"/>
</dbReference>
<dbReference type="OrthoDB" id="5569911at2759"/>
<dbReference type="AlphaFoldDB" id="A0A8H3FTT8"/>